<proteinExistence type="predicted"/>
<evidence type="ECO:0000313" key="1">
    <source>
        <dbReference type="EMBL" id="EFC50586.1"/>
    </source>
</evidence>
<dbReference type="OMA" id="FRMHVLS"/>
<reference evidence="1 2" key="1">
    <citation type="journal article" date="2010" name="Cell">
        <title>The genome of Naegleria gruberi illuminates early eukaryotic versatility.</title>
        <authorList>
            <person name="Fritz-Laylin L.K."/>
            <person name="Prochnik S.E."/>
            <person name="Ginger M.L."/>
            <person name="Dacks J.B."/>
            <person name="Carpenter M.L."/>
            <person name="Field M.C."/>
            <person name="Kuo A."/>
            <person name="Paredez A."/>
            <person name="Chapman J."/>
            <person name="Pham J."/>
            <person name="Shu S."/>
            <person name="Neupane R."/>
            <person name="Cipriano M."/>
            <person name="Mancuso J."/>
            <person name="Tu H."/>
            <person name="Salamov A."/>
            <person name="Lindquist E."/>
            <person name="Shapiro H."/>
            <person name="Lucas S."/>
            <person name="Grigoriev I.V."/>
            <person name="Cande W.Z."/>
            <person name="Fulton C."/>
            <person name="Rokhsar D.S."/>
            <person name="Dawson S.C."/>
        </authorList>
    </citation>
    <scope>NUCLEOTIDE SEQUENCE [LARGE SCALE GENOMIC DNA]</scope>
    <source>
        <strain evidence="1 2">NEG-M</strain>
    </source>
</reference>
<dbReference type="VEuPathDB" id="AmoebaDB:NAEGRDRAFT_28985"/>
<protein>
    <submittedName>
        <fullName evidence="1">Predicted protein</fullName>
    </submittedName>
</protein>
<dbReference type="Gene3D" id="3.40.50.1820">
    <property type="entry name" value="alpha/beta hydrolase"/>
    <property type="match status" value="1"/>
</dbReference>
<keyword evidence="2" id="KW-1185">Reference proteome</keyword>
<name>D2UX86_NAEGR</name>
<dbReference type="SUPFAM" id="SSF53474">
    <property type="entry name" value="alpha/beta-Hydrolases"/>
    <property type="match status" value="1"/>
</dbReference>
<dbReference type="RefSeq" id="XP_002683330.1">
    <property type="nucleotide sequence ID" value="XM_002683284.1"/>
</dbReference>
<dbReference type="InterPro" id="IPR029058">
    <property type="entry name" value="AB_hydrolase_fold"/>
</dbReference>
<dbReference type="GeneID" id="8863702"/>
<dbReference type="PANTHER" id="PTHR31497:SF0">
    <property type="entry name" value="AUTOCRINE PROLIFERATION REPRESSOR PROTEIN A"/>
    <property type="match status" value="1"/>
</dbReference>
<dbReference type="KEGG" id="ngr:NAEGRDRAFT_28985"/>
<dbReference type="PANTHER" id="PTHR31497">
    <property type="entry name" value="AUTOCRINE PROLIFERATION REPRESSOR PROTEIN A"/>
    <property type="match status" value="1"/>
</dbReference>
<sequence length="473" mass="52286">MSALASCTSFKQALGDYVSQPESAYSYKLIGSRTITGATIYTLNVTSLTWLPTSEVGAANTWFHYVEITIPNNLNKNNHESLFFITNGDNNVAVPGATDASASPIYVPSFMYSTAVATKSVTAIVYMIPNQPITYNSDPTLASRVEDAIIGYGWNRFMSNTTNSNLLYVTQLPQVKGSKMAMDAVVSFVKKQANHVIDQFTVSGASKRGWTTILLAAVDSRVAAIAPMVIPVFGTKDFIVRTYNNLCAWPWAFYDYVSNGVTDKLFNNVFESLTDIVDPLNYNRLKNIPKYQILSLGDEFFAPDLNNLAYSKIKGEKYVRFIPNTGHLMLNSDVLPVLGSFYASRLANTVLPKYTFSHEFVDNGVIIYVSVTNGAKPTSVKLWSATNPSTRDFRTSTIGADVWKNSTLVEVRESEWQAFVRNPTTGWTTAMIELTFANSVSTEPLVFTSNAFITPDTLPCNISKKNLPTHNMI</sequence>
<dbReference type="PIRSF" id="PIRSF014728">
    <property type="entry name" value="PqaA"/>
    <property type="match status" value="1"/>
</dbReference>
<dbReference type="Proteomes" id="UP000006671">
    <property type="component" value="Unassembled WGS sequence"/>
</dbReference>
<organism evidence="2">
    <name type="scientific">Naegleria gruberi</name>
    <name type="common">Amoeba</name>
    <dbReference type="NCBI Taxonomy" id="5762"/>
    <lineage>
        <taxon>Eukaryota</taxon>
        <taxon>Discoba</taxon>
        <taxon>Heterolobosea</taxon>
        <taxon>Tetramitia</taxon>
        <taxon>Eutetramitia</taxon>
        <taxon>Vahlkampfiidae</taxon>
        <taxon>Naegleria</taxon>
    </lineage>
</organism>
<dbReference type="ESTHER" id="naegr-d2ux86">
    <property type="family name" value="PhoPQ_related"/>
</dbReference>
<dbReference type="InParanoid" id="D2UX86"/>
<dbReference type="EMBL" id="GG738845">
    <property type="protein sequence ID" value="EFC50586.1"/>
    <property type="molecule type" value="Genomic_DNA"/>
</dbReference>
<dbReference type="AlphaFoldDB" id="D2UX86"/>
<dbReference type="eggNOG" id="ENOG502QU2G">
    <property type="taxonomic scope" value="Eukaryota"/>
</dbReference>
<dbReference type="InterPro" id="IPR009199">
    <property type="entry name" value="PhoPQ-act_pathogen-rel_PqaA"/>
</dbReference>
<gene>
    <name evidence="1" type="ORF">NAEGRDRAFT_28985</name>
</gene>
<accession>D2UX86</accession>
<evidence type="ECO:0000313" key="2">
    <source>
        <dbReference type="Proteomes" id="UP000006671"/>
    </source>
</evidence>
<dbReference type="Pfam" id="PF10142">
    <property type="entry name" value="PhoPQ_related"/>
    <property type="match status" value="1"/>
</dbReference>
<dbReference type="OrthoDB" id="2020799at2759"/>